<organism evidence="2 3">
    <name type="scientific">Paramecium sonneborni</name>
    <dbReference type="NCBI Taxonomy" id="65129"/>
    <lineage>
        <taxon>Eukaryota</taxon>
        <taxon>Sar</taxon>
        <taxon>Alveolata</taxon>
        <taxon>Ciliophora</taxon>
        <taxon>Intramacronucleata</taxon>
        <taxon>Oligohymenophorea</taxon>
        <taxon>Peniculida</taxon>
        <taxon>Parameciidae</taxon>
        <taxon>Paramecium</taxon>
    </lineage>
</organism>
<keyword evidence="1" id="KW-0472">Membrane</keyword>
<keyword evidence="1" id="KW-1133">Transmembrane helix</keyword>
<evidence type="ECO:0000313" key="3">
    <source>
        <dbReference type="Proteomes" id="UP000692954"/>
    </source>
</evidence>
<dbReference type="EMBL" id="CAJJDN010000035">
    <property type="protein sequence ID" value="CAD8076572.1"/>
    <property type="molecule type" value="Genomic_DNA"/>
</dbReference>
<evidence type="ECO:0000313" key="2">
    <source>
        <dbReference type="EMBL" id="CAD8076572.1"/>
    </source>
</evidence>
<evidence type="ECO:0000256" key="1">
    <source>
        <dbReference type="SAM" id="Phobius"/>
    </source>
</evidence>
<sequence length="110" mass="13189">MLIIRLSQILVLFNIRLKCDMNQSNRLKQYLYFCYVALWSIVFNIIYQLIVYNNTKIVQDLIRQITQNLEQQIQVEPIQGFKDSVSLYNQQLDKLIQINLCQNTKEIFNN</sequence>
<protein>
    <recommendedName>
        <fullName evidence="4">Transmembrane protein</fullName>
    </recommendedName>
</protein>
<comment type="caution">
    <text evidence="2">The sequence shown here is derived from an EMBL/GenBank/DDBJ whole genome shotgun (WGS) entry which is preliminary data.</text>
</comment>
<dbReference type="AlphaFoldDB" id="A0A8S1MD03"/>
<reference evidence="2" key="1">
    <citation type="submission" date="2021-01" db="EMBL/GenBank/DDBJ databases">
        <authorList>
            <consortium name="Genoscope - CEA"/>
            <person name="William W."/>
        </authorList>
    </citation>
    <scope>NUCLEOTIDE SEQUENCE</scope>
</reference>
<keyword evidence="3" id="KW-1185">Reference proteome</keyword>
<name>A0A8S1MD03_9CILI</name>
<feature type="transmembrane region" description="Helical" evidence="1">
    <location>
        <begin position="30"/>
        <end position="50"/>
    </location>
</feature>
<proteinExistence type="predicted"/>
<accession>A0A8S1MD03</accession>
<keyword evidence="1" id="KW-0812">Transmembrane</keyword>
<evidence type="ECO:0008006" key="4">
    <source>
        <dbReference type="Google" id="ProtNLM"/>
    </source>
</evidence>
<dbReference type="Proteomes" id="UP000692954">
    <property type="component" value="Unassembled WGS sequence"/>
</dbReference>
<gene>
    <name evidence="2" type="ORF">PSON_ATCC_30995.1.T0350042</name>
</gene>